<reference evidence="1 3" key="1">
    <citation type="submission" date="2020-08" db="EMBL/GenBank/DDBJ databases">
        <title>Genomic Encyclopedia of Type Strains, Phase IV (KMG-IV): sequencing the most valuable type-strain genomes for metagenomic binning, comparative biology and taxonomic classification.</title>
        <authorList>
            <person name="Goeker M."/>
        </authorList>
    </citation>
    <scope>NUCLEOTIDE SEQUENCE [LARGE SCALE GENOMIC DNA]</scope>
    <source>
        <strain evidence="1 3">DSM 17454</strain>
    </source>
</reference>
<evidence type="ECO:0000313" key="2">
    <source>
        <dbReference type="EMBL" id="MBE1206357.1"/>
    </source>
</evidence>
<dbReference type="GO" id="GO:0003677">
    <property type="term" value="F:DNA binding"/>
    <property type="evidence" value="ECO:0007669"/>
    <property type="project" value="UniProtKB-KW"/>
</dbReference>
<keyword evidence="2" id="KW-0238">DNA-binding</keyword>
<protein>
    <submittedName>
        <fullName evidence="2">MmcQ/YjbR family DNA-binding protein</fullName>
    </submittedName>
</protein>
<dbReference type="AlphaFoldDB" id="A0A8E1WEV6"/>
<evidence type="ECO:0000313" key="1">
    <source>
        <dbReference type="EMBL" id="MBB6467535.1"/>
    </source>
</evidence>
<dbReference type="Proteomes" id="UP000598227">
    <property type="component" value="Unassembled WGS sequence"/>
</dbReference>
<comment type="caution">
    <text evidence="1">The sequence shown here is derived from an EMBL/GenBank/DDBJ whole genome shotgun (WGS) entry which is preliminary data.</text>
</comment>
<dbReference type="InterPro" id="IPR058532">
    <property type="entry name" value="YjbR/MT2646/Rv2570-like"/>
</dbReference>
<evidence type="ECO:0000313" key="3">
    <source>
        <dbReference type="Proteomes" id="UP000532373"/>
    </source>
</evidence>
<evidence type="ECO:0000313" key="4">
    <source>
        <dbReference type="Proteomes" id="UP000598227"/>
    </source>
</evidence>
<dbReference type="Pfam" id="PF04237">
    <property type="entry name" value="YjbR"/>
    <property type="match status" value="1"/>
</dbReference>
<dbReference type="EMBL" id="JACZEP010000006">
    <property type="protein sequence ID" value="MBE1206357.1"/>
    <property type="molecule type" value="Genomic_DNA"/>
</dbReference>
<dbReference type="Proteomes" id="UP000532373">
    <property type="component" value="Unassembled WGS sequence"/>
</dbReference>
<accession>A0A8E1WEV6</accession>
<proteinExistence type="predicted"/>
<name>A0A8E1WEV6_9HYPH</name>
<gene>
    <name evidence="1" type="ORF">HNQ96_003416</name>
    <name evidence="2" type="ORF">IHE39_18860</name>
</gene>
<organism evidence="1 3">
    <name type="scientific">Aminobacter carboxidus</name>
    <dbReference type="NCBI Taxonomy" id="376165"/>
    <lineage>
        <taxon>Bacteria</taxon>
        <taxon>Pseudomonadati</taxon>
        <taxon>Pseudomonadota</taxon>
        <taxon>Alphaproteobacteria</taxon>
        <taxon>Hyphomicrobiales</taxon>
        <taxon>Phyllobacteriaceae</taxon>
        <taxon>Aminobacter</taxon>
    </lineage>
</organism>
<reference evidence="2 4" key="2">
    <citation type="submission" date="2020-09" db="EMBL/GenBank/DDBJ databases">
        <title>Draft Genome Sequence of Aminobacter carboxidus type strain DSM 1086, a soil Gram-negative carboxydobacterium.</title>
        <authorList>
            <person name="Turrini P."/>
            <person name="Tescari M."/>
            <person name="Artuso I."/>
            <person name="Lugli G.A."/>
            <person name="Frangipani E."/>
            <person name="Ventura M."/>
            <person name="Visca P."/>
        </authorList>
    </citation>
    <scope>NUCLEOTIDE SEQUENCE [LARGE SCALE GENOMIC DNA]</scope>
    <source>
        <strain evidence="2 4">DSM 1086</strain>
    </source>
</reference>
<sequence>MSDGLQPAFDKLRAAAEGLAEVVEGTSYGTPSLHVRKKFLCRVKDADTAAVTCALEEKEMLMEADPQLYFETAHYKGWPVVLVRIHDIPPDQLRTRLKRAWLMQAPKSLLKAQQVAG</sequence>
<dbReference type="RefSeq" id="WP_184769934.1">
    <property type="nucleotide sequence ID" value="NZ_JACHGI010000006.1"/>
</dbReference>
<dbReference type="EMBL" id="JACHGI010000006">
    <property type="protein sequence ID" value="MBB6467535.1"/>
    <property type="molecule type" value="Genomic_DNA"/>
</dbReference>
<keyword evidence="4" id="KW-1185">Reference proteome</keyword>